<comment type="cofactor">
    <cofactor evidence="1">
        <name>Zn(2+)</name>
        <dbReference type="ChEBI" id="CHEBI:29105"/>
    </cofactor>
</comment>
<evidence type="ECO:0000256" key="7">
    <source>
        <dbReference type="ARBA" id="ARBA00022729"/>
    </source>
</evidence>
<evidence type="ECO:0000256" key="5">
    <source>
        <dbReference type="ARBA" id="ARBA00022670"/>
    </source>
</evidence>
<reference evidence="17" key="1">
    <citation type="submission" date="2021-10" db="EMBL/GenBank/DDBJ databases">
        <title>Tropical sea cucumber genome reveals ecological adaptation and Cuvierian tubules defense mechanism.</title>
        <authorList>
            <person name="Chen T."/>
        </authorList>
    </citation>
    <scope>NUCLEOTIDE SEQUENCE</scope>
    <source>
        <strain evidence="17">Nanhai2018</strain>
        <tissue evidence="17">Muscle</tissue>
    </source>
</reference>
<keyword evidence="18" id="KW-1185">Reference proteome</keyword>
<comment type="similarity">
    <text evidence="3 14">Belongs to the peptidase M14 family.</text>
</comment>
<dbReference type="PRINTS" id="PR00765">
    <property type="entry name" value="CRBOXYPTASEA"/>
</dbReference>
<evidence type="ECO:0000313" key="18">
    <source>
        <dbReference type="Proteomes" id="UP001152320"/>
    </source>
</evidence>
<dbReference type="SUPFAM" id="SSF54897">
    <property type="entry name" value="Protease propeptides/inhibitors"/>
    <property type="match status" value="1"/>
</dbReference>
<dbReference type="Gene3D" id="3.30.70.340">
    <property type="entry name" value="Metallocarboxypeptidase-like"/>
    <property type="match status" value="1"/>
</dbReference>
<keyword evidence="11" id="KW-0482">Metalloprotease</keyword>
<name>A0A9Q1CGT7_HOLLE</name>
<feature type="active site" description="Proton donor/acceptor" evidence="14">
    <location>
        <position position="395"/>
    </location>
</feature>
<evidence type="ECO:0000256" key="1">
    <source>
        <dbReference type="ARBA" id="ARBA00001947"/>
    </source>
</evidence>
<feature type="chain" id="PRO_5040441745" evidence="15">
    <location>
        <begin position="19"/>
        <end position="435"/>
    </location>
</feature>
<organism evidence="17 18">
    <name type="scientific">Holothuria leucospilota</name>
    <name type="common">Black long sea cucumber</name>
    <name type="synonym">Mertensiothuria leucospilota</name>
    <dbReference type="NCBI Taxonomy" id="206669"/>
    <lineage>
        <taxon>Eukaryota</taxon>
        <taxon>Metazoa</taxon>
        <taxon>Echinodermata</taxon>
        <taxon>Eleutherozoa</taxon>
        <taxon>Echinozoa</taxon>
        <taxon>Holothuroidea</taxon>
        <taxon>Aspidochirotacea</taxon>
        <taxon>Aspidochirotida</taxon>
        <taxon>Holothuriidae</taxon>
        <taxon>Holothuria</taxon>
    </lineage>
</organism>
<dbReference type="Pfam" id="PF02244">
    <property type="entry name" value="Propep_M14"/>
    <property type="match status" value="1"/>
</dbReference>
<dbReference type="OrthoDB" id="3626597at2759"/>
<dbReference type="InterPro" id="IPR057246">
    <property type="entry name" value="CARBOXYPEPT_ZN_1"/>
</dbReference>
<evidence type="ECO:0000313" key="17">
    <source>
        <dbReference type="EMBL" id="KAJ8044224.1"/>
    </source>
</evidence>
<sequence>MKMHALFVFAAVVAIAAAGEYSGYQTLRITPRSQADLKVLRDFERESTLLDFWQSTKSLQKTVDILVPPALSTDVKDFLENHGIEFRIGIQDVQQLIDLQAEERKNSVQSTAGFDYYRYNTYEEIRQWVYDFAAEHSDLISVHDVAESFEGRPIALMKIGNPRQDGTVKKAVYYQGGIHAREWLSPATVILIIKQMVEGYEAGDNDVKLLLDTFDYYIVPQLNADGYDYTWKQPQFRLWRKNRHTFEDKLCDGVDLNRNYPVGFGAGNGASGITCGYTYHGEGPFSEKELFDISVYLNNLKDVDGVEFVHFIDFHTYSQLLLGPWSYSDSVPDPPDVVDQTAAGDAAAQALAAVDGCTYTVGPSAKTLYEAAGCSNDWGYHSEMGLNAKYSYVMELRDEGEYGFLIPDSYIDVSGRETYEAVKAFGAWILAEYGN</sequence>
<dbReference type="PANTHER" id="PTHR11705">
    <property type="entry name" value="PROTEASE FAMILY M14 CARBOXYPEPTIDASE A,B"/>
    <property type="match status" value="1"/>
</dbReference>
<dbReference type="InterPro" id="IPR036990">
    <property type="entry name" value="M14A-like_propep"/>
</dbReference>
<keyword evidence="8" id="KW-0378">Hydrolase</keyword>
<dbReference type="Gene3D" id="3.40.630.10">
    <property type="entry name" value="Zn peptidases"/>
    <property type="match status" value="1"/>
</dbReference>
<comment type="function">
    <text evidence="2">Extracellular metalloprotease that contributes to pathogenicity.</text>
</comment>
<dbReference type="GO" id="GO:0004181">
    <property type="term" value="F:metallocarboxypeptidase activity"/>
    <property type="evidence" value="ECO:0007669"/>
    <property type="project" value="InterPro"/>
</dbReference>
<proteinExistence type="inferred from homology"/>
<feature type="domain" description="Peptidase M14" evidence="16">
    <location>
        <begin position="118"/>
        <end position="429"/>
    </location>
</feature>
<gene>
    <name evidence="17" type="ORF">HOLleu_11622</name>
</gene>
<evidence type="ECO:0000259" key="16">
    <source>
        <dbReference type="PROSITE" id="PS52035"/>
    </source>
</evidence>
<dbReference type="Pfam" id="PF00246">
    <property type="entry name" value="Peptidase_M14"/>
    <property type="match status" value="1"/>
</dbReference>
<dbReference type="EMBL" id="JAIZAY010000004">
    <property type="protein sequence ID" value="KAJ8044224.1"/>
    <property type="molecule type" value="Genomic_DNA"/>
</dbReference>
<dbReference type="InterPro" id="IPR003146">
    <property type="entry name" value="M14A_act_pep"/>
</dbReference>
<evidence type="ECO:0000256" key="10">
    <source>
        <dbReference type="ARBA" id="ARBA00023026"/>
    </source>
</evidence>
<evidence type="ECO:0000256" key="12">
    <source>
        <dbReference type="ARBA" id="ARBA00023145"/>
    </source>
</evidence>
<accession>A0A9Q1CGT7</accession>
<dbReference type="GO" id="GO:0008270">
    <property type="term" value="F:zinc ion binding"/>
    <property type="evidence" value="ECO:0007669"/>
    <property type="project" value="InterPro"/>
</dbReference>
<evidence type="ECO:0000256" key="4">
    <source>
        <dbReference type="ARBA" id="ARBA00022645"/>
    </source>
</evidence>
<dbReference type="FunFam" id="3.30.70.340:FF:000001">
    <property type="entry name" value="Carboxypeptidase A5"/>
    <property type="match status" value="1"/>
</dbReference>
<dbReference type="CDD" id="cd03860">
    <property type="entry name" value="M14_CP_A-B_like"/>
    <property type="match status" value="1"/>
</dbReference>
<dbReference type="SUPFAM" id="SSF53187">
    <property type="entry name" value="Zn-dependent exopeptidases"/>
    <property type="match status" value="1"/>
</dbReference>
<evidence type="ECO:0000256" key="14">
    <source>
        <dbReference type="PROSITE-ProRule" id="PRU01379"/>
    </source>
</evidence>
<evidence type="ECO:0000256" key="9">
    <source>
        <dbReference type="ARBA" id="ARBA00022833"/>
    </source>
</evidence>
<keyword evidence="12" id="KW-0865">Zymogen</keyword>
<evidence type="ECO:0000256" key="6">
    <source>
        <dbReference type="ARBA" id="ARBA00022723"/>
    </source>
</evidence>
<dbReference type="GO" id="GO:0005615">
    <property type="term" value="C:extracellular space"/>
    <property type="evidence" value="ECO:0007669"/>
    <property type="project" value="TreeGrafter"/>
</dbReference>
<keyword evidence="10" id="KW-0843">Virulence</keyword>
<dbReference type="PROSITE" id="PS52035">
    <property type="entry name" value="PEPTIDASE_M14"/>
    <property type="match status" value="1"/>
</dbReference>
<evidence type="ECO:0000256" key="13">
    <source>
        <dbReference type="ARBA" id="ARBA00023157"/>
    </source>
</evidence>
<keyword evidence="7 15" id="KW-0732">Signal</keyword>
<dbReference type="InterPro" id="IPR000834">
    <property type="entry name" value="Peptidase_M14"/>
</dbReference>
<keyword evidence="6" id="KW-0479">Metal-binding</keyword>
<dbReference type="GO" id="GO:0006508">
    <property type="term" value="P:proteolysis"/>
    <property type="evidence" value="ECO:0007669"/>
    <property type="project" value="UniProtKB-KW"/>
</dbReference>
<keyword evidence="4 17" id="KW-0121">Carboxypeptidase</keyword>
<dbReference type="AlphaFoldDB" id="A0A9Q1CGT7"/>
<keyword evidence="5" id="KW-0645">Protease</keyword>
<evidence type="ECO:0000256" key="11">
    <source>
        <dbReference type="ARBA" id="ARBA00023049"/>
    </source>
</evidence>
<keyword evidence="13" id="KW-1015">Disulfide bond</keyword>
<dbReference type="PROSITE" id="PS00132">
    <property type="entry name" value="CARBOXYPEPT_ZN_1"/>
    <property type="match status" value="1"/>
</dbReference>
<feature type="signal peptide" evidence="15">
    <location>
        <begin position="1"/>
        <end position="18"/>
    </location>
</feature>
<evidence type="ECO:0000256" key="8">
    <source>
        <dbReference type="ARBA" id="ARBA00022801"/>
    </source>
</evidence>
<protein>
    <submittedName>
        <fullName evidence="17">Carboxypeptidase A2</fullName>
    </submittedName>
</protein>
<dbReference type="SMART" id="SM00631">
    <property type="entry name" value="Zn_pept"/>
    <property type="match status" value="1"/>
</dbReference>
<dbReference type="PANTHER" id="PTHR11705:SF143">
    <property type="entry name" value="SLL0236 PROTEIN"/>
    <property type="match status" value="1"/>
</dbReference>
<dbReference type="FunFam" id="3.40.630.10:FF:000084">
    <property type="entry name" value="Carboxypeptidase B2"/>
    <property type="match status" value="1"/>
</dbReference>
<evidence type="ECO:0000256" key="15">
    <source>
        <dbReference type="SAM" id="SignalP"/>
    </source>
</evidence>
<evidence type="ECO:0000256" key="3">
    <source>
        <dbReference type="ARBA" id="ARBA00005988"/>
    </source>
</evidence>
<comment type="caution">
    <text evidence="17">The sequence shown here is derived from an EMBL/GenBank/DDBJ whole genome shotgun (WGS) entry which is preliminary data.</text>
</comment>
<evidence type="ECO:0000256" key="2">
    <source>
        <dbReference type="ARBA" id="ARBA00003091"/>
    </source>
</evidence>
<dbReference type="Proteomes" id="UP001152320">
    <property type="component" value="Chromosome 4"/>
</dbReference>
<keyword evidence="9" id="KW-0862">Zinc</keyword>